<dbReference type="InterPro" id="IPR029058">
    <property type="entry name" value="AB_hydrolase_fold"/>
</dbReference>
<gene>
    <name evidence="1" type="ORF">ET464_12270</name>
</gene>
<dbReference type="RefSeq" id="WP_129441283.1">
    <property type="nucleotide sequence ID" value="NZ_CP035492.1"/>
</dbReference>
<dbReference type="InterPro" id="IPR000801">
    <property type="entry name" value="Esterase-like"/>
</dbReference>
<evidence type="ECO:0000313" key="1">
    <source>
        <dbReference type="EMBL" id="QAY67057.1"/>
    </source>
</evidence>
<dbReference type="Gene3D" id="3.40.50.1820">
    <property type="entry name" value="alpha/beta hydrolase"/>
    <property type="match status" value="1"/>
</dbReference>
<dbReference type="InterPro" id="IPR050583">
    <property type="entry name" value="Mycobacterial_A85_antigen"/>
</dbReference>
<dbReference type="KEGG" id="pprt:ET464_12270"/>
<dbReference type="PANTHER" id="PTHR48098:SF1">
    <property type="entry name" value="DIACYLGLYCEROL ACYLTRANSFERASE_MYCOLYLTRANSFERASE AG85A"/>
    <property type="match status" value="1"/>
</dbReference>
<name>A0A4P6F1W8_9BACL</name>
<protein>
    <submittedName>
        <fullName evidence="1">Esterase family protein</fullName>
    </submittedName>
</protein>
<dbReference type="GO" id="GO:0016747">
    <property type="term" value="F:acyltransferase activity, transferring groups other than amino-acyl groups"/>
    <property type="evidence" value="ECO:0007669"/>
    <property type="project" value="TreeGrafter"/>
</dbReference>
<sequence length="267" mass="30398">MAFLQVQFLSQTLAQGCSMNVILPEAHHRAPGSSQGFKAPYPVLYLLHGASDDHSAWQRYTSIERYASERGLAVVMPAVQYSFYSNMKAGYDYFTYVSEELPRIVQSMFPVSDKREDTFAIGLSMGGYGAFKLGITCPDKFAAVASLSGSLDQRWRLSDKTTFFNPMIHRMAKLTFGSYEEYIEGDDNLLRLLEQRIAGGVELPKFYHACGTADFNYELGREFKDAFEGRIDLTYEEEPGAEHVWPFWDKYVQRAMAWLPLRQYEGA</sequence>
<accession>A0A4P6F1W8</accession>
<proteinExistence type="predicted"/>
<dbReference type="SUPFAM" id="SSF53474">
    <property type="entry name" value="alpha/beta-Hydrolases"/>
    <property type="match status" value="1"/>
</dbReference>
<keyword evidence="2" id="KW-1185">Reference proteome</keyword>
<evidence type="ECO:0000313" key="2">
    <source>
        <dbReference type="Proteomes" id="UP000293568"/>
    </source>
</evidence>
<dbReference type="OrthoDB" id="9803578at2"/>
<dbReference type="EMBL" id="CP035492">
    <property type="protein sequence ID" value="QAY67057.1"/>
    <property type="molecule type" value="Genomic_DNA"/>
</dbReference>
<reference evidence="1 2" key="1">
    <citation type="submission" date="2019-01" db="EMBL/GenBank/DDBJ databases">
        <title>Genome sequencing of strain FW100M-2.</title>
        <authorList>
            <person name="Heo J."/>
            <person name="Kim S.-J."/>
            <person name="Kim J.-S."/>
            <person name="Hong S.-B."/>
            <person name="Kwon S.-W."/>
        </authorList>
    </citation>
    <scope>NUCLEOTIDE SEQUENCE [LARGE SCALE GENOMIC DNA]</scope>
    <source>
        <strain evidence="1 2">FW100M-2</strain>
    </source>
</reference>
<organism evidence="1 2">
    <name type="scientific">Paenibacillus protaetiae</name>
    <dbReference type="NCBI Taxonomy" id="2509456"/>
    <lineage>
        <taxon>Bacteria</taxon>
        <taxon>Bacillati</taxon>
        <taxon>Bacillota</taxon>
        <taxon>Bacilli</taxon>
        <taxon>Bacillales</taxon>
        <taxon>Paenibacillaceae</taxon>
        <taxon>Paenibacillus</taxon>
    </lineage>
</organism>
<dbReference type="Pfam" id="PF00756">
    <property type="entry name" value="Esterase"/>
    <property type="match status" value="1"/>
</dbReference>
<dbReference type="PANTHER" id="PTHR48098">
    <property type="entry name" value="ENTEROCHELIN ESTERASE-RELATED"/>
    <property type="match status" value="1"/>
</dbReference>
<dbReference type="AlphaFoldDB" id="A0A4P6F1W8"/>
<dbReference type="Proteomes" id="UP000293568">
    <property type="component" value="Chromosome"/>
</dbReference>